<reference evidence="1 2" key="1">
    <citation type="submission" date="2016-03" db="EMBL/GenBank/DDBJ databases">
        <authorList>
            <person name="Heylen K."/>
            <person name="De Vos P."/>
            <person name="Vekeman B."/>
        </authorList>
    </citation>
    <scope>NUCLEOTIDE SEQUENCE [LARGE SCALE GENOMIC DNA]</scope>
    <source>
        <strain evidence="1 2">R-49807</strain>
    </source>
</reference>
<sequence length="63" mass="6545">MQAPIVVKIDDIVGHVADGLGVVGILAAPDTLHFQIEKDALHDRVVPAVTLATHAALKAVANQ</sequence>
<dbReference type="AlphaFoldDB" id="A0AA91DGA7"/>
<protein>
    <submittedName>
        <fullName evidence="1">Uncharacterized protein</fullName>
    </submittedName>
</protein>
<evidence type="ECO:0000313" key="1">
    <source>
        <dbReference type="EMBL" id="OAI29012.1"/>
    </source>
</evidence>
<keyword evidence="2" id="KW-1185">Reference proteome</keyword>
<organism evidence="1 2">
    <name type="scientific">Methylomonas koyamae</name>
    <dbReference type="NCBI Taxonomy" id="702114"/>
    <lineage>
        <taxon>Bacteria</taxon>
        <taxon>Pseudomonadati</taxon>
        <taxon>Pseudomonadota</taxon>
        <taxon>Gammaproteobacteria</taxon>
        <taxon>Methylococcales</taxon>
        <taxon>Methylococcaceae</taxon>
        <taxon>Methylomonas</taxon>
    </lineage>
</organism>
<comment type="caution">
    <text evidence="1">The sequence shown here is derived from an EMBL/GenBank/DDBJ whole genome shotgun (WGS) entry which is preliminary data.</text>
</comment>
<gene>
    <name evidence="1" type="ORF">A1356_05660</name>
</gene>
<proteinExistence type="predicted"/>
<evidence type="ECO:0000313" key="2">
    <source>
        <dbReference type="Proteomes" id="UP000077734"/>
    </source>
</evidence>
<dbReference type="EMBL" id="LUUL01000052">
    <property type="protein sequence ID" value="OAI29012.1"/>
    <property type="molecule type" value="Genomic_DNA"/>
</dbReference>
<dbReference type="Proteomes" id="UP000077734">
    <property type="component" value="Unassembled WGS sequence"/>
</dbReference>
<name>A0AA91DGA7_9GAMM</name>
<accession>A0AA91DGA7</accession>